<name>A0A1Y5TUQ5_9RHOB</name>
<keyword evidence="2" id="KW-1185">Reference proteome</keyword>
<gene>
    <name evidence="1" type="ORF">ROA7023_03698</name>
</gene>
<evidence type="ECO:0000313" key="1">
    <source>
        <dbReference type="EMBL" id="SLN73496.1"/>
    </source>
</evidence>
<accession>A0A1Y5TUQ5</accession>
<evidence type="ECO:0000313" key="2">
    <source>
        <dbReference type="Proteomes" id="UP000193900"/>
    </source>
</evidence>
<reference evidence="1 2" key="1">
    <citation type="submission" date="2017-03" db="EMBL/GenBank/DDBJ databases">
        <authorList>
            <person name="Afonso C.L."/>
            <person name="Miller P.J."/>
            <person name="Scott M.A."/>
            <person name="Spackman E."/>
            <person name="Goraichik I."/>
            <person name="Dimitrov K.M."/>
            <person name="Suarez D.L."/>
            <person name="Swayne D.E."/>
        </authorList>
    </citation>
    <scope>NUCLEOTIDE SEQUENCE [LARGE SCALE GENOMIC DNA]</scope>
    <source>
        <strain evidence="1 2">CECT 7023</strain>
    </source>
</reference>
<dbReference type="Proteomes" id="UP000193900">
    <property type="component" value="Unassembled WGS sequence"/>
</dbReference>
<dbReference type="EMBL" id="FWFZ01000028">
    <property type="protein sequence ID" value="SLN73496.1"/>
    <property type="molecule type" value="Genomic_DNA"/>
</dbReference>
<organism evidence="1 2">
    <name type="scientific">Roseisalinus antarcticus</name>
    <dbReference type="NCBI Taxonomy" id="254357"/>
    <lineage>
        <taxon>Bacteria</taxon>
        <taxon>Pseudomonadati</taxon>
        <taxon>Pseudomonadota</taxon>
        <taxon>Alphaproteobacteria</taxon>
        <taxon>Rhodobacterales</taxon>
        <taxon>Roseobacteraceae</taxon>
        <taxon>Roseisalinus</taxon>
    </lineage>
</organism>
<protein>
    <submittedName>
        <fullName evidence="1">Uncharacterized protein</fullName>
    </submittedName>
</protein>
<dbReference type="AlphaFoldDB" id="A0A1Y5TUQ5"/>
<dbReference type="RefSeq" id="WP_234992312.1">
    <property type="nucleotide sequence ID" value="NZ_FWFZ01000028.1"/>
</dbReference>
<sequence>MKAGSGVLSAGVAELDAILFHCVVLSQPNILVDEGISRHPLSQLDEELGDFREGASRVAAARGAIAQTLSKGAPKKAHTAGQPGLGVGSFHRRLAEHGVSFQTLTDETRRNLAEGLLRDDAQFLPRSPS</sequence>
<proteinExistence type="predicted"/>